<dbReference type="Pfam" id="PF01471">
    <property type="entry name" value="PG_binding_1"/>
    <property type="match status" value="1"/>
</dbReference>
<dbReference type="EMBL" id="CP014209">
    <property type="protein sequence ID" value="ANC32535.1"/>
    <property type="molecule type" value="Genomic_DNA"/>
</dbReference>
<dbReference type="Gene3D" id="1.10.101.10">
    <property type="entry name" value="PGBD-like superfamily/PGBD"/>
    <property type="match status" value="1"/>
</dbReference>
<sequence>MTKRSRVRVSVAAALLAAVALVAAGAVAALLLLPGPAAGTPEVQVGGSAVRVTTEPFDGARQVSVTATVVPSKTLTTTETGRVTASACSAGREVRSGDVLLTVDDRPLLALATDVPLWRDLGSGAQGEDVRAVQTELVRLGHDLVPDGDYGPATRAVVREIQEAVGVVRPDGYLAAAAVVWLPHPAVTVSECLLGVGDPTGDGQVATVAGGLTALTVVEPPGEGWVVRLDGTTGAVDADGIVRDAELLAVAAQSEPYLLSQEDGTNRFTVELALAQEVDVAVLPPSAVVATGDGRGCVRSADGDSRTVEVVASSLGQTMVTFVGGPPPPSVLVRPDDRTTC</sequence>
<name>A0A161I3E1_9MICO</name>
<dbReference type="KEGG" id="ido:I598_3019"/>
<dbReference type="InterPro" id="IPR002477">
    <property type="entry name" value="Peptidoglycan-bd-like"/>
</dbReference>
<gene>
    <name evidence="3" type="ORF">I598_3019</name>
</gene>
<evidence type="ECO:0000313" key="4">
    <source>
        <dbReference type="Proteomes" id="UP000076794"/>
    </source>
</evidence>
<dbReference type="RefSeq" id="WP_083973378.1">
    <property type="nucleotide sequence ID" value="NZ_CP014209.1"/>
</dbReference>
<feature type="chain" id="PRO_5038432875" evidence="1">
    <location>
        <begin position="29"/>
        <end position="341"/>
    </location>
</feature>
<dbReference type="OrthoDB" id="3238883at2"/>
<dbReference type="InterPro" id="IPR036365">
    <property type="entry name" value="PGBD-like_sf"/>
</dbReference>
<organism evidence="3 4">
    <name type="scientific">Isoptericola dokdonensis DS-3</name>
    <dbReference type="NCBI Taxonomy" id="1300344"/>
    <lineage>
        <taxon>Bacteria</taxon>
        <taxon>Bacillati</taxon>
        <taxon>Actinomycetota</taxon>
        <taxon>Actinomycetes</taxon>
        <taxon>Micrococcales</taxon>
        <taxon>Promicromonosporaceae</taxon>
        <taxon>Isoptericola</taxon>
    </lineage>
</organism>
<keyword evidence="1" id="KW-0732">Signal</keyword>
<dbReference type="PATRIC" id="fig|1300344.3.peg.3038"/>
<feature type="signal peptide" evidence="1">
    <location>
        <begin position="1"/>
        <end position="28"/>
    </location>
</feature>
<dbReference type="STRING" id="1300344.I598_3019"/>
<keyword evidence="4" id="KW-1185">Reference proteome</keyword>
<evidence type="ECO:0000259" key="2">
    <source>
        <dbReference type="Pfam" id="PF01471"/>
    </source>
</evidence>
<accession>A0A161I3E1</accession>
<feature type="domain" description="Peptidoglycan binding-like" evidence="2">
    <location>
        <begin position="126"/>
        <end position="174"/>
    </location>
</feature>
<dbReference type="Proteomes" id="UP000076794">
    <property type="component" value="Chromosome"/>
</dbReference>
<evidence type="ECO:0000256" key="1">
    <source>
        <dbReference type="SAM" id="SignalP"/>
    </source>
</evidence>
<protein>
    <submittedName>
        <fullName evidence="3">Putative peptidoglycan binding domain protein</fullName>
    </submittedName>
</protein>
<dbReference type="AlphaFoldDB" id="A0A161I3E1"/>
<evidence type="ECO:0000313" key="3">
    <source>
        <dbReference type="EMBL" id="ANC32535.1"/>
    </source>
</evidence>
<reference evidence="3 4" key="1">
    <citation type="submission" date="2016-01" db="EMBL/GenBank/DDBJ databases">
        <title>Complete genome sequence of a soil Actinobacterium, Isoptericola dokdonensis DS-3.</title>
        <authorList>
            <person name="Kwon S.-K."/>
            <person name="Kim J.F."/>
        </authorList>
    </citation>
    <scope>NUCLEOTIDE SEQUENCE [LARGE SCALE GENOMIC DNA]</scope>
    <source>
        <strain evidence="3 4">DS-3</strain>
    </source>
</reference>
<proteinExistence type="predicted"/>
<dbReference type="SUPFAM" id="SSF47090">
    <property type="entry name" value="PGBD-like"/>
    <property type="match status" value="1"/>
</dbReference>
<dbReference type="InterPro" id="IPR036366">
    <property type="entry name" value="PGBDSf"/>
</dbReference>